<organism evidence="3 4">
    <name type="scientific">Romanomermis culicivorax</name>
    <name type="common">Nematode worm</name>
    <dbReference type="NCBI Taxonomy" id="13658"/>
    <lineage>
        <taxon>Eukaryota</taxon>
        <taxon>Metazoa</taxon>
        <taxon>Ecdysozoa</taxon>
        <taxon>Nematoda</taxon>
        <taxon>Enoplea</taxon>
        <taxon>Dorylaimia</taxon>
        <taxon>Mermithida</taxon>
        <taxon>Mermithoidea</taxon>
        <taxon>Mermithidae</taxon>
        <taxon>Romanomermis</taxon>
    </lineage>
</organism>
<dbReference type="GO" id="GO:0030335">
    <property type="term" value="P:positive regulation of cell migration"/>
    <property type="evidence" value="ECO:0007669"/>
    <property type="project" value="TreeGrafter"/>
</dbReference>
<dbReference type="InterPro" id="IPR027231">
    <property type="entry name" value="Semaphorin"/>
</dbReference>
<dbReference type="PANTHER" id="PTHR11036">
    <property type="entry name" value="SEMAPHORIN"/>
    <property type="match status" value="1"/>
</dbReference>
<accession>A0A915JA70</accession>
<dbReference type="GO" id="GO:0030215">
    <property type="term" value="F:semaphorin receptor binding"/>
    <property type="evidence" value="ECO:0007669"/>
    <property type="project" value="InterPro"/>
</dbReference>
<dbReference type="GO" id="GO:0007411">
    <property type="term" value="P:axon guidance"/>
    <property type="evidence" value="ECO:0007669"/>
    <property type="project" value="TreeGrafter"/>
</dbReference>
<dbReference type="GO" id="GO:0071526">
    <property type="term" value="P:semaphorin-plexin signaling pathway"/>
    <property type="evidence" value="ECO:0007669"/>
    <property type="project" value="TreeGrafter"/>
</dbReference>
<reference evidence="4" key="1">
    <citation type="submission" date="2022-11" db="UniProtKB">
        <authorList>
            <consortium name="WormBaseParasite"/>
        </authorList>
    </citation>
    <scope>IDENTIFICATION</scope>
</reference>
<evidence type="ECO:0000313" key="3">
    <source>
        <dbReference type="Proteomes" id="UP000887565"/>
    </source>
</evidence>
<protein>
    <submittedName>
        <fullName evidence="4">Sema domain-containing protein</fullName>
    </submittedName>
</protein>
<proteinExistence type="predicted"/>
<dbReference type="Pfam" id="PF01403">
    <property type="entry name" value="Sema"/>
    <property type="match status" value="1"/>
</dbReference>
<dbReference type="SUPFAM" id="SSF101912">
    <property type="entry name" value="Sema domain"/>
    <property type="match status" value="1"/>
</dbReference>
<dbReference type="Gene3D" id="2.130.10.10">
    <property type="entry name" value="YVTN repeat-like/Quinoprotein amine dehydrogenase"/>
    <property type="match status" value="1"/>
</dbReference>
<keyword evidence="3" id="KW-1185">Reference proteome</keyword>
<dbReference type="InterPro" id="IPR015943">
    <property type="entry name" value="WD40/YVTN_repeat-like_dom_sf"/>
</dbReference>
<dbReference type="InterPro" id="IPR036352">
    <property type="entry name" value="Semap_dom_sf"/>
</dbReference>
<dbReference type="PROSITE" id="PS51004">
    <property type="entry name" value="SEMA"/>
    <property type="match status" value="1"/>
</dbReference>
<dbReference type="GO" id="GO:0045499">
    <property type="term" value="F:chemorepellent activity"/>
    <property type="evidence" value="ECO:0007669"/>
    <property type="project" value="TreeGrafter"/>
</dbReference>
<feature type="domain" description="Sema" evidence="2">
    <location>
        <begin position="1"/>
        <end position="181"/>
    </location>
</feature>
<dbReference type="AlphaFoldDB" id="A0A915JA70"/>
<comment type="caution">
    <text evidence="1">Lacks conserved residue(s) required for the propagation of feature annotation.</text>
</comment>
<evidence type="ECO:0000313" key="4">
    <source>
        <dbReference type="WBParaSite" id="nRc.2.0.1.t23379-RA"/>
    </source>
</evidence>
<sequence>MTTVIASPGLNSDDMLETCSSLVAQITESGLNMDPYFAQIYDDKNETYVLMHEIDENFKGRLSRIARVCNNDNGRRNNPYILALFAKVSLNCSIWNDQAAFQFDIVELATHPLNVEYNQRTGNKSVNLLYAVFSTPNHVFKISAICAFALDDIRQAFLNNASFIDPKGQVTPPSPWILNVS</sequence>
<dbReference type="WBParaSite" id="nRc.2.0.1.t23379-RA">
    <property type="protein sequence ID" value="nRc.2.0.1.t23379-RA"/>
    <property type="gene ID" value="nRc.2.0.1.g23379"/>
</dbReference>
<evidence type="ECO:0000256" key="1">
    <source>
        <dbReference type="PROSITE-ProRule" id="PRU00352"/>
    </source>
</evidence>
<dbReference type="Proteomes" id="UP000887565">
    <property type="component" value="Unplaced"/>
</dbReference>
<dbReference type="GO" id="GO:0005886">
    <property type="term" value="C:plasma membrane"/>
    <property type="evidence" value="ECO:0007669"/>
    <property type="project" value="TreeGrafter"/>
</dbReference>
<evidence type="ECO:0000259" key="2">
    <source>
        <dbReference type="PROSITE" id="PS51004"/>
    </source>
</evidence>
<dbReference type="PANTHER" id="PTHR11036:SF127">
    <property type="entry name" value="SEMAPHORIN-1A"/>
    <property type="match status" value="1"/>
</dbReference>
<name>A0A915JA70_ROMCU</name>
<dbReference type="InterPro" id="IPR001627">
    <property type="entry name" value="Semap_dom"/>
</dbReference>